<dbReference type="EMBL" id="CP002838">
    <property type="protein sequence ID" value="AEM38244.1"/>
    <property type="molecule type" value="Genomic_DNA"/>
</dbReference>
<proteinExistence type="predicted"/>
<dbReference type="Proteomes" id="UP000001037">
    <property type="component" value="Chromosome"/>
</dbReference>
<evidence type="ECO:0000313" key="5">
    <source>
        <dbReference type="Proteomes" id="UP000001037"/>
    </source>
</evidence>
<gene>
    <name evidence="4" type="ordered locus">Pyrfu_0372</name>
</gene>
<keyword evidence="4" id="KW-0328">Glycosyltransferase</keyword>
<organism evidence="4 5">
    <name type="scientific">Pyrolobus fumarii (strain DSM 11204 / 1A)</name>
    <dbReference type="NCBI Taxonomy" id="694429"/>
    <lineage>
        <taxon>Archaea</taxon>
        <taxon>Thermoproteota</taxon>
        <taxon>Thermoprotei</taxon>
        <taxon>Desulfurococcales</taxon>
        <taxon>Pyrodictiaceae</taxon>
        <taxon>Pyrolobus</taxon>
    </lineage>
</organism>
<dbReference type="InterPro" id="IPR000836">
    <property type="entry name" value="PRTase_dom"/>
</dbReference>
<dbReference type="InterPro" id="IPR029057">
    <property type="entry name" value="PRTase-like"/>
</dbReference>
<keyword evidence="2" id="KW-0315">Glutamine amidotransferase</keyword>
<dbReference type="SUPFAM" id="SSF53271">
    <property type="entry name" value="PRTase-like"/>
    <property type="match status" value="1"/>
</dbReference>
<dbReference type="Pfam" id="PF00156">
    <property type="entry name" value="Pribosyltran"/>
    <property type="match status" value="1"/>
</dbReference>
<dbReference type="Gene3D" id="3.40.50.2020">
    <property type="match status" value="1"/>
</dbReference>
<dbReference type="EC" id="2.4.2.14" evidence="4"/>
<evidence type="ECO:0000259" key="3">
    <source>
        <dbReference type="Pfam" id="PF00156"/>
    </source>
</evidence>
<dbReference type="STRING" id="694429.Pyrfu_0372"/>
<reference evidence="4 5" key="1">
    <citation type="journal article" date="2011" name="Stand. Genomic Sci.">
        <title>Complete genome sequence of the hyperthermophilic chemolithoautotroph Pyrolobus fumarii type strain (1A).</title>
        <authorList>
            <person name="Anderson I."/>
            <person name="Goker M."/>
            <person name="Nolan M."/>
            <person name="Lucas S."/>
            <person name="Hammon N."/>
            <person name="Deshpande S."/>
            <person name="Cheng J.F."/>
            <person name="Tapia R."/>
            <person name="Han C."/>
            <person name="Goodwin L."/>
            <person name="Pitluck S."/>
            <person name="Huntemann M."/>
            <person name="Liolios K."/>
            <person name="Ivanova N."/>
            <person name="Pagani I."/>
            <person name="Mavromatis K."/>
            <person name="Ovchinikova G."/>
            <person name="Pati A."/>
            <person name="Chen A."/>
            <person name="Palaniappan K."/>
            <person name="Land M."/>
            <person name="Hauser L."/>
            <person name="Brambilla E.M."/>
            <person name="Huber H."/>
            <person name="Yasawong M."/>
            <person name="Rohde M."/>
            <person name="Spring S."/>
            <person name="Abt B."/>
            <person name="Sikorski J."/>
            <person name="Wirth R."/>
            <person name="Detter J.C."/>
            <person name="Woyke T."/>
            <person name="Bristow J."/>
            <person name="Eisen J.A."/>
            <person name="Markowitz V."/>
            <person name="Hugenholtz P."/>
            <person name="Kyrpides N.C."/>
            <person name="Klenk H.P."/>
            <person name="Lapidus A."/>
        </authorList>
    </citation>
    <scope>NUCLEOTIDE SEQUENCE [LARGE SCALE GENOMIC DNA]</scope>
    <source>
        <strain evidence="5">DSM 11204 / 1A</strain>
    </source>
</reference>
<evidence type="ECO:0000313" key="4">
    <source>
        <dbReference type="EMBL" id="AEM38244.1"/>
    </source>
</evidence>
<dbReference type="CDD" id="cd06223">
    <property type="entry name" value="PRTases_typeI"/>
    <property type="match status" value="1"/>
</dbReference>
<dbReference type="FunCoup" id="G0EFS3">
    <property type="interactions" value="14"/>
</dbReference>
<dbReference type="HOGENOM" id="CLU_022389_3_0_2"/>
<dbReference type="InterPro" id="IPR029055">
    <property type="entry name" value="Ntn_hydrolases_N"/>
</dbReference>
<dbReference type="eggNOG" id="arCOG00094">
    <property type="taxonomic scope" value="Archaea"/>
</dbReference>
<sequence>MLVHFFDPIWDSTRYARYGLIGLSHRGVHEAEAIVMTSDGIDGPHIIDLRGIQEKPLELPRGSTLLAAPAGRIVKTRTKSGEEIGLAVDGPCDVARVAESIGGKANDASPESLRDAIAASLDLLRGCTLVAIGARGSFAIYRSKLGLRPLSYGAYGFDAFMAATESVAIELMGGIRRGDLPPGTIIYGDQEVLDEEVLEGGGVKATCLYEYVYIARPDSVVDGVPIYLYRREAGERLARHHDADVDVVVGVPETALPYAVGYAEAKGARLELGFVSSIGRLRTGLMEDVEERMVLIHLKLNPVKGVFEGKRVAVVDDSLVTGITLKTVARLLRLRYGATEVHVAIGSPLVSGSCPYGLVPWEESRLAAANLRLDEIRYVLEADSFASLPLKEALAILEKWDVKPCAACMGGEAPRA</sequence>
<evidence type="ECO:0000256" key="1">
    <source>
        <dbReference type="ARBA" id="ARBA00022679"/>
    </source>
</evidence>
<keyword evidence="5" id="KW-1185">Reference proteome</keyword>
<dbReference type="PANTHER" id="PTHR11907">
    <property type="entry name" value="AMIDOPHOSPHORIBOSYLTRANSFERASE"/>
    <property type="match status" value="1"/>
</dbReference>
<keyword evidence="1 4" id="KW-0808">Transferase</keyword>
<dbReference type="AlphaFoldDB" id="G0EFS3"/>
<dbReference type="InParanoid" id="G0EFS3"/>
<dbReference type="KEGG" id="pfm:Pyrfu_0372"/>
<dbReference type="GO" id="GO:0004044">
    <property type="term" value="F:amidophosphoribosyltransferase activity"/>
    <property type="evidence" value="ECO:0007669"/>
    <property type="project" value="UniProtKB-EC"/>
</dbReference>
<accession>G0EFS3</accession>
<feature type="domain" description="Phosphoribosyltransferase" evidence="3">
    <location>
        <begin position="238"/>
        <end position="344"/>
    </location>
</feature>
<name>G0EFS3_PYRF1</name>
<protein>
    <submittedName>
        <fullName evidence="4">Amidophosphoribosyltransferase</fullName>
        <ecNumber evidence="4">2.4.2.14</ecNumber>
    </submittedName>
</protein>
<evidence type="ECO:0000256" key="2">
    <source>
        <dbReference type="ARBA" id="ARBA00022962"/>
    </source>
</evidence>
<dbReference type="SUPFAM" id="SSF56235">
    <property type="entry name" value="N-terminal nucleophile aminohydrolases (Ntn hydrolases)"/>
    <property type="match status" value="1"/>
</dbReference>